<dbReference type="GO" id="GO:0016020">
    <property type="term" value="C:membrane"/>
    <property type="evidence" value="ECO:0007669"/>
    <property type="project" value="UniProtKB-SubCell"/>
</dbReference>
<dbReference type="PANTHER" id="PTHR23503">
    <property type="entry name" value="SOLUTE CARRIER FAMILY 2"/>
    <property type="match status" value="1"/>
</dbReference>
<feature type="transmembrane region" description="Helical" evidence="8">
    <location>
        <begin position="160"/>
        <end position="178"/>
    </location>
</feature>
<dbReference type="NCBIfam" id="TIGR00879">
    <property type="entry name" value="SP"/>
    <property type="match status" value="1"/>
</dbReference>
<feature type="transmembrane region" description="Helical" evidence="8">
    <location>
        <begin position="291"/>
        <end position="314"/>
    </location>
</feature>
<reference evidence="10" key="1">
    <citation type="submission" date="2020-01" db="EMBL/GenBank/DDBJ databases">
        <title>Genome Sequencing of Three Apophysomyces-Like Fungal Strains Confirms a Novel Fungal Genus in the Mucoromycota with divergent Burkholderia-like Endosymbiotic Bacteria.</title>
        <authorList>
            <person name="Stajich J.E."/>
            <person name="Macias A.M."/>
            <person name="Carter-House D."/>
            <person name="Lovett B."/>
            <person name="Kasson L.R."/>
            <person name="Berry K."/>
            <person name="Grigoriev I."/>
            <person name="Chang Y."/>
            <person name="Spatafora J."/>
            <person name="Kasson M.T."/>
        </authorList>
    </citation>
    <scope>NUCLEOTIDE SEQUENCE</scope>
    <source>
        <strain evidence="10">NRRL A-21654</strain>
    </source>
</reference>
<organism evidence="10 11">
    <name type="scientific">Apophysomyces ossiformis</name>
    <dbReference type="NCBI Taxonomy" id="679940"/>
    <lineage>
        <taxon>Eukaryota</taxon>
        <taxon>Fungi</taxon>
        <taxon>Fungi incertae sedis</taxon>
        <taxon>Mucoromycota</taxon>
        <taxon>Mucoromycotina</taxon>
        <taxon>Mucoromycetes</taxon>
        <taxon>Mucorales</taxon>
        <taxon>Mucorineae</taxon>
        <taxon>Mucoraceae</taxon>
        <taxon>Apophysomyces</taxon>
    </lineage>
</organism>
<evidence type="ECO:0000256" key="3">
    <source>
        <dbReference type="ARBA" id="ARBA00022448"/>
    </source>
</evidence>
<dbReference type="Proteomes" id="UP000605846">
    <property type="component" value="Unassembled WGS sequence"/>
</dbReference>
<gene>
    <name evidence="10" type="ORF">EC973_009017</name>
</gene>
<evidence type="ECO:0000313" key="11">
    <source>
        <dbReference type="Proteomes" id="UP000605846"/>
    </source>
</evidence>
<feature type="transmembrane region" description="Helical" evidence="8">
    <location>
        <begin position="329"/>
        <end position="349"/>
    </location>
</feature>
<name>A0A8H7BW97_9FUNG</name>
<feature type="transmembrane region" description="Helical" evidence="8">
    <location>
        <begin position="97"/>
        <end position="115"/>
    </location>
</feature>
<keyword evidence="11" id="KW-1185">Reference proteome</keyword>
<dbReference type="OrthoDB" id="4540492at2759"/>
<dbReference type="PANTHER" id="PTHR23503:SF8">
    <property type="entry name" value="FACILITATED GLUCOSE TRANSPORTER PROTEIN 1"/>
    <property type="match status" value="1"/>
</dbReference>
<dbReference type="PROSITE" id="PS00217">
    <property type="entry name" value="SUGAR_TRANSPORT_2"/>
    <property type="match status" value="1"/>
</dbReference>
<feature type="transmembrane region" description="Helical" evidence="8">
    <location>
        <begin position="382"/>
        <end position="406"/>
    </location>
</feature>
<evidence type="ECO:0000256" key="5">
    <source>
        <dbReference type="ARBA" id="ARBA00022989"/>
    </source>
</evidence>
<keyword evidence="5 8" id="KW-1133">Transmembrane helix</keyword>
<keyword evidence="6 8" id="KW-0472">Membrane</keyword>
<dbReference type="InterPro" id="IPR020846">
    <property type="entry name" value="MFS_dom"/>
</dbReference>
<evidence type="ECO:0000259" key="9">
    <source>
        <dbReference type="PROSITE" id="PS50850"/>
    </source>
</evidence>
<feature type="transmembrane region" description="Helical" evidence="8">
    <location>
        <begin position="184"/>
        <end position="204"/>
    </location>
</feature>
<feature type="transmembrane region" description="Helical" evidence="8">
    <location>
        <begin position="413"/>
        <end position="434"/>
    </location>
</feature>
<feature type="transmembrane region" description="Helical" evidence="8">
    <location>
        <begin position="64"/>
        <end position="85"/>
    </location>
</feature>
<dbReference type="PRINTS" id="PR00171">
    <property type="entry name" value="SUGRTRNSPORT"/>
</dbReference>
<comment type="similarity">
    <text evidence="2 7">Belongs to the major facilitator superfamily. Sugar transporter (TC 2.A.1.1) family.</text>
</comment>
<feature type="domain" description="Major facilitator superfamily (MFS) profile" evidence="9">
    <location>
        <begin position="15"/>
        <end position="472"/>
    </location>
</feature>
<dbReference type="PROSITE" id="PS00216">
    <property type="entry name" value="SUGAR_TRANSPORT_1"/>
    <property type="match status" value="1"/>
</dbReference>
<dbReference type="Pfam" id="PF00083">
    <property type="entry name" value="Sugar_tr"/>
    <property type="match status" value="1"/>
</dbReference>
<evidence type="ECO:0000256" key="7">
    <source>
        <dbReference type="RuleBase" id="RU003346"/>
    </source>
</evidence>
<dbReference type="InterPro" id="IPR045263">
    <property type="entry name" value="GLUT"/>
</dbReference>
<protein>
    <recommendedName>
        <fullName evidence="9">Major facilitator superfamily (MFS) profile domain-containing protein</fullName>
    </recommendedName>
</protein>
<dbReference type="EMBL" id="JABAYA010000082">
    <property type="protein sequence ID" value="KAF7726219.1"/>
    <property type="molecule type" value="Genomic_DNA"/>
</dbReference>
<dbReference type="Gene3D" id="1.20.1250.20">
    <property type="entry name" value="MFS general substrate transporter like domains"/>
    <property type="match status" value="1"/>
</dbReference>
<dbReference type="InterPro" id="IPR005828">
    <property type="entry name" value="MFS_sugar_transport-like"/>
</dbReference>
<comment type="caution">
    <text evidence="10">The sequence shown here is derived from an EMBL/GenBank/DDBJ whole genome shotgun (WGS) entry which is preliminary data.</text>
</comment>
<dbReference type="AlphaFoldDB" id="A0A8H7BW97"/>
<dbReference type="InterPro" id="IPR005829">
    <property type="entry name" value="Sugar_transporter_CS"/>
</dbReference>
<dbReference type="PROSITE" id="PS50850">
    <property type="entry name" value="MFS"/>
    <property type="match status" value="1"/>
</dbReference>
<evidence type="ECO:0000256" key="6">
    <source>
        <dbReference type="ARBA" id="ARBA00023136"/>
    </source>
</evidence>
<feature type="transmembrane region" description="Helical" evidence="8">
    <location>
        <begin position="356"/>
        <end position="376"/>
    </location>
</feature>
<feature type="transmembrane region" description="Helical" evidence="8">
    <location>
        <begin position="121"/>
        <end position="139"/>
    </location>
</feature>
<evidence type="ECO:0000313" key="10">
    <source>
        <dbReference type="EMBL" id="KAF7726219.1"/>
    </source>
</evidence>
<dbReference type="InterPro" id="IPR003663">
    <property type="entry name" value="Sugar/inositol_transpt"/>
</dbReference>
<comment type="subcellular location">
    <subcellularLocation>
        <location evidence="1">Membrane</location>
        <topology evidence="1">Multi-pass membrane protein</topology>
    </subcellularLocation>
</comment>
<dbReference type="PROSITE" id="PS51257">
    <property type="entry name" value="PROKAR_LIPOPROTEIN"/>
    <property type="match status" value="1"/>
</dbReference>
<accession>A0A8H7BW97</accession>
<dbReference type="GO" id="GO:0015149">
    <property type="term" value="F:hexose transmembrane transporter activity"/>
    <property type="evidence" value="ECO:0007669"/>
    <property type="project" value="TreeGrafter"/>
</dbReference>
<feature type="transmembrane region" description="Helical" evidence="8">
    <location>
        <begin position="12"/>
        <end position="30"/>
    </location>
</feature>
<evidence type="ECO:0000256" key="8">
    <source>
        <dbReference type="SAM" id="Phobius"/>
    </source>
</evidence>
<feature type="transmembrane region" description="Helical" evidence="8">
    <location>
        <begin position="440"/>
        <end position="466"/>
    </location>
</feature>
<evidence type="ECO:0000256" key="1">
    <source>
        <dbReference type="ARBA" id="ARBA00004141"/>
    </source>
</evidence>
<dbReference type="InterPro" id="IPR036259">
    <property type="entry name" value="MFS_trans_sf"/>
</dbReference>
<evidence type="ECO:0000256" key="4">
    <source>
        <dbReference type="ARBA" id="ARBA00022692"/>
    </source>
</evidence>
<sequence length="488" mass="53114">MDSRELYMPNYMVYCVAISCLTSFCVGWTIGSPNIAGDITHSCPTGNAHTANPSFPDCLPMTTALWGFAVASFCIGGLIGGICGGTVQMALGRKKTIIINAWGWIIGAILIGLSVHTSMFIVGRIFCGLSCGLGSLATPTYIGEVSTIKARGTMGTCHQFFIVIGILLSSVIGLPTSVVPLWRINFAIVAIPAIVQVIMMLTCVESPRWLISMNRIDEASEALKKLRGPNVDILLELFDIIEGQMGSAAAREKLSLPQEQIHKEDYENPVTERREPLNVFQIFKDPVIRRIAFLVLFLHTFQQLSGMNAVMYFSTTVFKSAIDFQTAKYMTIATMGVNFLFTLVSVVMIDRMGRRALFLIATAGTCLFSVTLVLGSSFNVPVLMVISVFLYVASFAIGIGPIPWMITSELTPIYASSSVGAAATAMNWAMNFLVGQVFPVVFAAIGGYSFLIFAGTSLFAFFVIFLTLPETKGRPIEDIVKSFERRSS</sequence>
<proteinExistence type="inferred from homology"/>
<keyword evidence="3 7" id="KW-0813">Transport</keyword>
<keyword evidence="4 8" id="KW-0812">Transmembrane</keyword>
<dbReference type="SUPFAM" id="SSF103473">
    <property type="entry name" value="MFS general substrate transporter"/>
    <property type="match status" value="1"/>
</dbReference>
<evidence type="ECO:0000256" key="2">
    <source>
        <dbReference type="ARBA" id="ARBA00010992"/>
    </source>
</evidence>